<dbReference type="GO" id="GO:0003735">
    <property type="term" value="F:structural constituent of ribosome"/>
    <property type="evidence" value="ECO:0007669"/>
    <property type="project" value="InterPro"/>
</dbReference>
<evidence type="ECO:0000256" key="1">
    <source>
        <dbReference type="ARBA" id="ARBA00008431"/>
    </source>
</evidence>
<sequence>MSQELLELITRRKEVLKQKEHARRITVIRRKYANKKPTFLRWLWWKFSKFENRLKWKRPRGKDNPGRLRLKGYPPMASAGYGTRSDLRSLHPSGLKPAVIHNVKELELLNPSKHILYISSSLGLKKKLELIEKAKAKGFRIANL</sequence>
<evidence type="ECO:0000256" key="4">
    <source>
        <dbReference type="ARBA" id="ARBA00035229"/>
    </source>
</evidence>
<evidence type="ECO:0000313" key="6">
    <source>
        <dbReference type="EMBL" id="HGN37161.1"/>
    </source>
</evidence>
<dbReference type="InterPro" id="IPR001515">
    <property type="entry name" value="Ribosomal_eL32"/>
</dbReference>
<dbReference type="PANTHER" id="PTHR23413:SF1">
    <property type="entry name" value="RIBOSOMAL PROTEIN L32"/>
    <property type="match status" value="1"/>
</dbReference>
<organism evidence="7">
    <name type="scientific">Ignisphaera aggregans</name>
    <dbReference type="NCBI Taxonomy" id="334771"/>
    <lineage>
        <taxon>Archaea</taxon>
        <taxon>Thermoproteota</taxon>
        <taxon>Thermoprotei</taxon>
        <taxon>Desulfurococcales</taxon>
        <taxon>Desulfurococcaceae</taxon>
        <taxon>Ignisphaera</taxon>
    </lineage>
</organism>
<dbReference type="GO" id="GO:0006412">
    <property type="term" value="P:translation"/>
    <property type="evidence" value="ECO:0007669"/>
    <property type="project" value="InterPro"/>
</dbReference>
<comment type="similarity">
    <text evidence="1">Belongs to the eukaryotic ribosomal protein eL32 family.</text>
</comment>
<keyword evidence="2 7" id="KW-0689">Ribosomal protein</keyword>
<dbReference type="GO" id="GO:0022625">
    <property type="term" value="C:cytosolic large ribosomal subunit"/>
    <property type="evidence" value="ECO:0007669"/>
    <property type="project" value="TreeGrafter"/>
</dbReference>
<gene>
    <name evidence="6" type="ORF">ENT87_06410</name>
    <name evidence="7" type="ORF">ENU30_07735</name>
</gene>
<name>A0A7J3JT35_9CREN</name>
<dbReference type="EMBL" id="DTAI01000191">
    <property type="protein sequence ID" value="HGN37161.1"/>
    <property type="molecule type" value="Genomic_DNA"/>
</dbReference>
<comment type="caution">
    <text evidence="7">The sequence shown here is derived from an EMBL/GenBank/DDBJ whole genome shotgun (WGS) entry which is preliminary data.</text>
</comment>
<keyword evidence="3" id="KW-0687">Ribonucleoprotein</keyword>
<dbReference type="NCBIfam" id="NF006332">
    <property type="entry name" value="PRK08562.1"/>
    <property type="match status" value="1"/>
</dbReference>
<dbReference type="Pfam" id="PF01655">
    <property type="entry name" value="Ribosomal_L32e"/>
    <property type="match status" value="1"/>
</dbReference>
<accession>A0A7J3JT35</accession>
<protein>
    <recommendedName>
        <fullName evidence="4">Large ribosomal subunit protein eL32</fullName>
    </recommendedName>
    <alternativeName>
        <fullName evidence="5">50S ribosomal protein L32e</fullName>
    </alternativeName>
</protein>
<evidence type="ECO:0000256" key="2">
    <source>
        <dbReference type="ARBA" id="ARBA00022980"/>
    </source>
</evidence>
<proteinExistence type="inferred from homology"/>
<evidence type="ECO:0000256" key="5">
    <source>
        <dbReference type="ARBA" id="ARBA00035377"/>
    </source>
</evidence>
<evidence type="ECO:0000313" key="7">
    <source>
        <dbReference type="EMBL" id="HGQ18844.1"/>
    </source>
</evidence>
<dbReference type="InterPro" id="IPR023654">
    <property type="entry name" value="Ribosomal_eL32_arc"/>
</dbReference>
<dbReference type="AlphaFoldDB" id="A0A7J3JT35"/>
<reference evidence="7" key="1">
    <citation type="journal article" date="2020" name="mSystems">
        <title>Genome- and Community-Level Interaction Insights into Carbon Utilization and Element Cycling Functions of Hydrothermarchaeota in Hydrothermal Sediment.</title>
        <authorList>
            <person name="Zhou Z."/>
            <person name="Liu Y."/>
            <person name="Xu W."/>
            <person name="Pan J."/>
            <person name="Luo Z.H."/>
            <person name="Li M."/>
        </authorList>
    </citation>
    <scope>NUCLEOTIDE SEQUENCE [LARGE SCALE GENOMIC DNA]</scope>
    <source>
        <strain evidence="6">SpSt-618</strain>
        <strain evidence="7">SpSt-657</strain>
    </source>
</reference>
<dbReference type="SMART" id="SM01393">
    <property type="entry name" value="Ribosomal_L32e"/>
    <property type="match status" value="1"/>
</dbReference>
<evidence type="ECO:0000256" key="3">
    <source>
        <dbReference type="ARBA" id="ARBA00023274"/>
    </source>
</evidence>
<dbReference type="SUPFAM" id="SSF52042">
    <property type="entry name" value="Ribosomal protein L32e"/>
    <property type="match status" value="1"/>
</dbReference>
<dbReference type="EMBL" id="DTBZ01000147">
    <property type="protein sequence ID" value="HGQ18844.1"/>
    <property type="molecule type" value="Genomic_DNA"/>
</dbReference>
<dbReference type="PANTHER" id="PTHR23413">
    <property type="entry name" value="60S RIBOSOMAL PROTEIN L32 AND DNA-DIRECTED RNA POLYMERASE II, SUBUNIT N"/>
    <property type="match status" value="1"/>
</dbReference>
<dbReference type="InterPro" id="IPR036351">
    <property type="entry name" value="Ribosomal_eL32_sf"/>
</dbReference>